<dbReference type="EMBL" id="JAJAGQ010000006">
    <property type="protein sequence ID" value="KAJ8559976.1"/>
    <property type="molecule type" value="Genomic_DNA"/>
</dbReference>
<accession>A0A9Q1MGS6</accession>
<feature type="transmembrane region" description="Helical" evidence="1">
    <location>
        <begin position="49"/>
        <end position="72"/>
    </location>
</feature>
<proteinExistence type="predicted"/>
<dbReference type="PANTHER" id="PTHR33384:SF23">
    <property type="match status" value="1"/>
</dbReference>
<comment type="caution">
    <text evidence="2">The sequence shown here is derived from an EMBL/GenBank/DDBJ whole genome shotgun (WGS) entry which is preliminary data.</text>
</comment>
<gene>
    <name evidence="2" type="ORF">K7X08_004034</name>
</gene>
<dbReference type="OrthoDB" id="902328at2759"/>
<evidence type="ECO:0000313" key="2">
    <source>
        <dbReference type="EMBL" id="KAJ8559976.1"/>
    </source>
</evidence>
<dbReference type="PANTHER" id="PTHR33384">
    <property type="entry name" value="EXPRESSED PROTEIN"/>
    <property type="match status" value="1"/>
</dbReference>
<feature type="transmembrane region" description="Helical" evidence="1">
    <location>
        <begin position="12"/>
        <end position="37"/>
    </location>
</feature>
<keyword evidence="1" id="KW-0812">Transmembrane</keyword>
<evidence type="ECO:0000313" key="3">
    <source>
        <dbReference type="Proteomes" id="UP001152561"/>
    </source>
</evidence>
<keyword evidence="1" id="KW-1133">Transmembrane helix</keyword>
<protein>
    <submittedName>
        <fullName evidence="2">Uncharacterized protein</fullName>
    </submittedName>
</protein>
<evidence type="ECO:0000256" key="1">
    <source>
        <dbReference type="SAM" id="Phobius"/>
    </source>
</evidence>
<reference evidence="3" key="1">
    <citation type="journal article" date="2023" name="Proc. Natl. Acad. Sci. U.S.A.">
        <title>Genomic and structural basis for evolution of tropane alkaloid biosynthesis.</title>
        <authorList>
            <person name="Wanga Y.-J."/>
            <person name="Taina T."/>
            <person name="Yua J.-Y."/>
            <person name="Lia J."/>
            <person name="Xua B."/>
            <person name="Chenc J."/>
            <person name="D'Auriad J.C."/>
            <person name="Huanga J.-P."/>
            <person name="Huanga S.-X."/>
        </authorList>
    </citation>
    <scope>NUCLEOTIDE SEQUENCE [LARGE SCALE GENOMIC DNA]</scope>
    <source>
        <strain evidence="3">cv. KIB-2019</strain>
    </source>
</reference>
<organism evidence="2 3">
    <name type="scientific">Anisodus acutangulus</name>
    <dbReference type="NCBI Taxonomy" id="402998"/>
    <lineage>
        <taxon>Eukaryota</taxon>
        <taxon>Viridiplantae</taxon>
        <taxon>Streptophyta</taxon>
        <taxon>Embryophyta</taxon>
        <taxon>Tracheophyta</taxon>
        <taxon>Spermatophyta</taxon>
        <taxon>Magnoliopsida</taxon>
        <taxon>eudicotyledons</taxon>
        <taxon>Gunneridae</taxon>
        <taxon>Pentapetalae</taxon>
        <taxon>asterids</taxon>
        <taxon>lamiids</taxon>
        <taxon>Solanales</taxon>
        <taxon>Solanaceae</taxon>
        <taxon>Solanoideae</taxon>
        <taxon>Hyoscyameae</taxon>
        <taxon>Anisodus</taxon>
    </lineage>
</organism>
<dbReference type="Proteomes" id="UP001152561">
    <property type="component" value="Unassembled WGS sequence"/>
</dbReference>
<keyword evidence="1" id="KW-0472">Membrane</keyword>
<sequence>MMTWWAPARRSALGLMGFTGVFVGRCDVVWFMVWLCWYSGSGVRNKGGWLWLLEVGVVVRLWLLEEYLLVVVMSAQSHLSSLSPPTGIHLLSPPGFGSVVNVKKDEYVRLSTEGLEPIKPYRLLQFRNQETESRDLKAGTELLDIILTKGNYEVDKAKFGVASSPPFFFGSPPSRAGNPLIQDSQFGNHNFVHILPIPERAVGPSTPPPSSAIMSGGGCVRVKFGNKPAPVRIEGFNCRGSNCSISAMA</sequence>
<name>A0A9Q1MGS6_9SOLA</name>
<keyword evidence="3" id="KW-1185">Reference proteome</keyword>
<dbReference type="AlphaFoldDB" id="A0A9Q1MGS6"/>